<evidence type="ECO:0000259" key="2">
    <source>
        <dbReference type="Pfam" id="PF13648"/>
    </source>
</evidence>
<evidence type="ECO:0000256" key="1">
    <source>
        <dbReference type="SAM" id="SignalP"/>
    </source>
</evidence>
<feature type="chain" id="PRO_5045124735" evidence="1">
    <location>
        <begin position="25"/>
        <end position="136"/>
    </location>
</feature>
<keyword evidence="1" id="KW-0732">Signal</keyword>
<proteinExistence type="predicted"/>
<comment type="caution">
    <text evidence="3">The sequence shown here is derived from an EMBL/GenBank/DDBJ whole genome shotgun (WGS) entry which is preliminary data.</text>
</comment>
<evidence type="ECO:0000313" key="4">
    <source>
        <dbReference type="Proteomes" id="UP000600600"/>
    </source>
</evidence>
<dbReference type="InterPro" id="IPR024311">
    <property type="entry name" value="Lipocalin-like"/>
</dbReference>
<protein>
    <submittedName>
        <fullName evidence="3">Lipocalin family protein</fullName>
    </submittedName>
</protein>
<dbReference type="Pfam" id="PF13648">
    <property type="entry name" value="Lipocalin_4"/>
    <property type="match status" value="1"/>
</dbReference>
<dbReference type="RefSeq" id="WP_186968376.1">
    <property type="nucleotide sequence ID" value="NZ_JACOOE010000013.1"/>
</dbReference>
<dbReference type="EMBL" id="JACOOE010000013">
    <property type="protein sequence ID" value="MBC5606889.1"/>
    <property type="molecule type" value="Genomic_DNA"/>
</dbReference>
<gene>
    <name evidence="3" type="ORF">H8S67_19805</name>
</gene>
<sequence>MKTLRLIGSVIMAIMISVNFVACSDDEEDKSGDAANFIGKWKVERTNYKGETEEWDGYPYLVVTASNFYFTDEAGTTKSDNSTYTYDAKNKVINAKYVNGGESYTIKVVKLTDTEFQWQWDEDDNNQWTTFYCKKV</sequence>
<keyword evidence="4" id="KW-1185">Reference proteome</keyword>
<reference evidence="3 4" key="1">
    <citation type="submission" date="2020-08" db="EMBL/GenBank/DDBJ databases">
        <title>Genome public.</title>
        <authorList>
            <person name="Liu C."/>
            <person name="Sun Q."/>
        </authorList>
    </citation>
    <scope>NUCLEOTIDE SEQUENCE [LARGE SCALE GENOMIC DNA]</scope>
    <source>
        <strain evidence="3 4">M27</strain>
    </source>
</reference>
<name>A0ABR7CHL6_9BACE</name>
<feature type="signal peptide" evidence="1">
    <location>
        <begin position="1"/>
        <end position="24"/>
    </location>
</feature>
<dbReference type="Proteomes" id="UP000600600">
    <property type="component" value="Unassembled WGS sequence"/>
</dbReference>
<feature type="domain" description="Lipocalin-like" evidence="2">
    <location>
        <begin position="38"/>
        <end position="118"/>
    </location>
</feature>
<organism evidence="3 4">
    <name type="scientific">Bacteroides difficilis</name>
    <dbReference type="NCBI Taxonomy" id="2763021"/>
    <lineage>
        <taxon>Bacteria</taxon>
        <taxon>Pseudomonadati</taxon>
        <taxon>Bacteroidota</taxon>
        <taxon>Bacteroidia</taxon>
        <taxon>Bacteroidales</taxon>
        <taxon>Bacteroidaceae</taxon>
        <taxon>Bacteroides</taxon>
    </lineage>
</organism>
<accession>A0ABR7CHL6</accession>
<evidence type="ECO:0000313" key="3">
    <source>
        <dbReference type="EMBL" id="MBC5606889.1"/>
    </source>
</evidence>